<gene>
    <name evidence="1" type="ORF">V6N12_069838</name>
</gene>
<dbReference type="Proteomes" id="UP001472677">
    <property type="component" value="Unassembled WGS sequence"/>
</dbReference>
<accession>A0ABR2FF27</accession>
<sequence length="119" mass="13749">MSWKRRCRFVMEHGFFEPNDMFTLCSRLAMEFARCKDAWLGGNALVDDIQEFLSQDWKIIIRKIPMEMNKVTDALARSSLDGSMRVLLFNVPSIGVQHLVLMDKQSVDDVMVSDDICRS</sequence>
<protein>
    <recommendedName>
        <fullName evidence="3">RNase H type-1 domain-containing protein</fullName>
    </recommendedName>
</protein>
<reference evidence="1 2" key="1">
    <citation type="journal article" date="2024" name="G3 (Bethesda)">
        <title>Genome assembly of Hibiscus sabdariffa L. provides insights into metabolisms of medicinal natural products.</title>
        <authorList>
            <person name="Kim T."/>
        </authorList>
    </citation>
    <scope>NUCLEOTIDE SEQUENCE [LARGE SCALE GENOMIC DNA]</scope>
    <source>
        <strain evidence="1">TK-2024</strain>
        <tissue evidence="1">Old leaves</tissue>
    </source>
</reference>
<comment type="caution">
    <text evidence="1">The sequence shown here is derived from an EMBL/GenBank/DDBJ whole genome shotgun (WGS) entry which is preliminary data.</text>
</comment>
<keyword evidence="2" id="KW-1185">Reference proteome</keyword>
<evidence type="ECO:0000313" key="1">
    <source>
        <dbReference type="EMBL" id="KAK8579514.1"/>
    </source>
</evidence>
<evidence type="ECO:0008006" key="3">
    <source>
        <dbReference type="Google" id="ProtNLM"/>
    </source>
</evidence>
<organism evidence="1 2">
    <name type="scientific">Hibiscus sabdariffa</name>
    <name type="common">roselle</name>
    <dbReference type="NCBI Taxonomy" id="183260"/>
    <lineage>
        <taxon>Eukaryota</taxon>
        <taxon>Viridiplantae</taxon>
        <taxon>Streptophyta</taxon>
        <taxon>Embryophyta</taxon>
        <taxon>Tracheophyta</taxon>
        <taxon>Spermatophyta</taxon>
        <taxon>Magnoliopsida</taxon>
        <taxon>eudicotyledons</taxon>
        <taxon>Gunneridae</taxon>
        <taxon>Pentapetalae</taxon>
        <taxon>rosids</taxon>
        <taxon>malvids</taxon>
        <taxon>Malvales</taxon>
        <taxon>Malvaceae</taxon>
        <taxon>Malvoideae</taxon>
        <taxon>Hibiscus</taxon>
    </lineage>
</organism>
<proteinExistence type="predicted"/>
<evidence type="ECO:0000313" key="2">
    <source>
        <dbReference type="Proteomes" id="UP001472677"/>
    </source>
</evidence>
<name>A0ABR2FF27_9ROSI</name>
<dbReference type="EMBL" id="JBBPBM010000006">
    <property type="protein sequence ID" value="KAK8579514.1"/>
    <property type="molecule type" value="Genomic_DNA"/>
</dbReference>